<keyword evidence="1" id="KW-0175">Coiled coil</keyword>
<feature type="chain" id="PRO_5045391130" evidence="2">
    <location>
        <begin position="23"/>
        <end position="460"/>
    </location>
</feature>
<dbReference type="EMBL" id="CAUYUJ010003944">
    <property type="protein sequence ID" value="CAK0807496.1"/>
    <property type="molecule type" value="Genomic_DNA"/>
</dbReference>
<feature type="signal peptide" evidence="2">
    <location>
        <begin position="1"/>
        <end position="22"/>
    </location>
</feature>
<evidence type="ECO:0000313" key="4">
    <source>
        <dbReference type="Proteomes" id="UP001189429"/>
    </source>
</evidence>
<evidence type="ECO:0000256" key="2">
    <source>
        <dbReference type="SAM" id="SignalP"/>
    </source>
</evidence>
<proteinExistence type="predicted"/>
<name>A0ABN9QUX2_9DINO</name>
<protein>
    <submittedName>
        <fullName evidence="3">Uncharacterized protein</fullName>
    </submittedName>
</protein>
<evidence type="ECO:0000313" key="3">
    <source>
        <dbReference type="EMBL" id="CAK0807496.1"/>
    </source>
</evidence>
<organism evidence="3 4">
    <name type="scientific">Prorocentrum cordatum</name>
    <dbReference type="NCBI Taxonomy" id="2364126"/>
    <lineage>
        <taxon>Eukaryota</taxon>
        <taxon>Sar</taxon>
        <taxon>Alveolata</taxon>
        <taxon>Dinophyceae</taxon>
        <taxon>Prorocentrales</taxon>
        <taxon>Prorocentraceae</taxon>
        <taxon>Prorocentrum</taxon>
    </lineage>
</organism>
<feature type="non-terminal residue" evidence="3">
    <location>
        <position position="1"/>
    </location>
</feature>
<comment type="caution">
    <text evidence="3">The sequence shown here is derived from an EMBL/GenBank/DDBJ whole genome shotgun (WGS) entry which is preliminary data.</text>
</comment>
<evidence type="ECO:0000256" key="1">
    <source>
        <dbReference type="SAM" id="Coils"/>
    </source>
</evidence>
<accession>A0ABN9QUX2</accession>
<feature type="coiled-coil region" evidence="1">
    <location>
        <begin position="432"/>
        <end position="459"/>
    </location>
</feature>
<reference evidence="3" key="1">
    <citation type="submission" date="2023-10" db="EMBL/GenBank/DDBJ databases">
        <authorList>
            <person name="Chen Y."/>
            <person name="Shah S."/>
            <person name="Dougan E. K."/>
            <person name="Thang M."/>
            <person name="Chan C."/>
        </authorList>
    </citation>
    <scope>NUCLEOTIDE SEQUENCE [LARGE SCALE GENOMIC DNA]</scope>
</reference>
<dbReference type="Proteomes" id="UP001189429">
    <property type="component" value="Unassembled WGS sequence"/>
</dbReference>
<sequence>IALDPVSLWWVALAVVCSLVLGSLNSCAARSLIQFVTPRRKPDRWAWVLYAGDRLWHQRLVLGHLRSRAPNPVEPLRLVICTPDGDVYDEDYSGQSADIAAVRFCSGRGRPPGIAAADSYRSRRAPTAAEVTAFDTAGETYAAAVLAAEAAAVGQAFAAPAAGCLVPLAAGGGPAGAPAAAGAAPGAQPAAAAGAAPPAPVAGVAGAAAAQWRGDPVALLANAIVHGELAIMQAPGGLSVVVRNIQAMDATEYAALEAVRDPRILDGSAYVLARPRGGWSDVCKELVETAYPSWTVPGPRTVKWCAEWLDRRSTAPVAHHRQFVSVFGLKPDSWGVEIHGTALRVLEEAAVYDGVNICDMAGIESLMRKAQLSEYVYWMDSMGAAEKAGKDRKPNASTATFVGLMDEAASFSGLNKDTGSAMVCPALLDHVAREVEKDAAILKQVRKAKEERAALLKKQR</sequence>
<keyword evidence="2" id="KW-0732">Signal</keyword>
<gene>
    <name evidence="3" type="ORF">PCOR1329_LOCUS13364</name>
</gene>
<keyword evidence="4" id="KW-1185">Reference proteome</keyword>